<keyword evidence="9 11" id="KW-0472">Membrane</keyword>
<dbReference type="Proteomes" id="UP001057481">
    <property type="component" value="Unassembled WGS sequence"/>
</dbReference>
<comment type="subunit">
    <text evidence="3">The complex is composed of two ATP-binding proteins (HrtA), two transmembrane proteins (HrtB) and a solute-binding protein.</text>
</comment>
<evidence type="ECO:0000256" key="11">
    <source>
        <dbReference type="SAM" id="Phobius"/>
    </source>
</evidence>
<proteinExistence type="inferred from homology"/>
<keyword evidence="5" id="KW-0813">Transport</keyword>
<comment type="similarity">
    <text evidence="2">Belongs to the ABC-4 integral membrane protein family. HrtB subfamily.</text>
</comment>
<comment type="subcellular location">
    <subcellularLocation>
        <location evidence="1">Cell membrane</location>
        <topology evidence="1">Multi-pass membrane protein</topology>
    </subcellularLocation>
</comment>
<evidence type="ECO:0000313" key="13">
    <source>
        <dbReference type="EMBL" id="MCM2437079.1"/>
    </source>
</evidence>
<accession>A0ABT0VJN2</accession>
<comment type="function">
    <text evidence="10">Part of the ABC transporter complex hrt involved in hemin import. Responsible for the translocation of the substrate across the membrane.</text>
</comment>
<evidence type="ECO:0000256" key="6">
    <source>
        <dbReference type="ARBA" id="ARBA00022475"/>
    </source>
</evidence>
<dbReference type="Pfam" id="PF02687">
    <property type="entry name" value="FtsX"/>
    <property type="match status" value="1"/>
</dbReference>
<evidence type="ECO:0000256" key="2">
    <source>
        <dbReference type="ARBA" id="ARBA00008697"/>
    </source>
</evidence>
<gene>
    <name evidence="13" type="ORF">KAK10_03910</name>
</gene>
<name>A0ABT0VJN2_9LACO</name>
<keyword evidence="14" id="KW-1185">Reference proteome</keyword>
<feature type="domain" description="ABC3 transporter permease C-terminal" evidence="12">
    <location>
        <begin position="236"/>
        <end position="348"/>
    </location>
</feature>
<feature type="transmembrane region" description="Helical" evidence="11">
    <location>
        <begin position="15"/>
        <end position="35"/>
    </location>
</feature>
<evidence type="ECO:0000256" key="10">
    <source>
        <dbReference type="ARBA" id="ARBA00024973"/>
    </source>
</evidence>
<evidence type="ECO:0000256" key="7">
    <source>
        <dbReference type="ARBA" id="ARBA00022692"/>
    </source>
</evidence>
<evidence type="ECO:0000256" key="1">
    <source>
        <dbReference type="ARBA" id="ARBA00004651"/>
    </source>
</evidence>
<dbReference type="PANTHER" id="PTHR43738">
    <property type="entry name" value="ABC TRANSPORTER, MEMBRANE PROTEIN"/>
    <property type="match status" value="1"/>
</dbReference>
<dbReference type="InterPro" id="IPR051125">
    <property type="entry name" value="ABC-4/HrtB_transporter"/>
</dbReference>
<evidence type="ECO:0000256" key="5">
    <source>
        <dbReference type="ARBA" id="ARBA00022448"/>
    </source>
</evidence>
<protein>
    <recommendedName>
        <fullName evidence="4">Putative hemin transport system permease protein HrtB</fullName>
    </recommendedName>
</protein>
<reference evidence="13" key="1">
    <citation type="submission" date="2021-04" db="EMBL/GenBank/DDBJ databases">
        <title>Taxonomic assessment of Weissella genus.</title>
        <authorList>
            <person name="Fanelli F."/>
            <person name="Chieffi D."/>
            <person name="Dell'Aquila A."/>
            <person name="Gyu-Sung C."/>
            <person name="Franz C.M.A.P."/>
            <person name="Fusco V."/>
        </authorList>
    </citation>
    <scope>NUCLEOTIDE SEQUENCE</scope>
    <source>
        <strain evidence="13">LMG 25373</strain>
    </source>
</reference>
<feature type="transmembrane region" description="Helical" evidence="11">
    <location>
        <begin position="283"/>
        <end position="308"/>
    </location>
</feature>
<dbReference type="EMBL" id="JAGMVS010000048">
    <property type="protein sequence ID" value="MCM2437079.1"/>
    <property type="molecule type" value="Genomic_DNA"/>
</dbReference>
<keyword evidence="7 11" id="KW-0812">Transmembrane</keyword>
<comment type="caution">
    <text evidence="13">The sequence shown here is derived from an EMBL/GenBank/DDBJ whole genome shotgun (WGS) entry which is preliminary data.</text>
</comment>
<sequence length="354" mass="38447">MFLAIKEMKHEKLRYGLMIGMIFLVSYLVFILTGLSNGLSNLNRAAVDSWQAQSIVLNKDAQINLPQSVISNRDRQVLKNKGAQISLLSGLVQNQAGKKDSAQIVGIKTNQFIFKRLKVTSGTKELHSKQAIVASAFKTDGFKLGDTLKIANTQVKVKIVGFTNNATLNMVPVVYTTPKTVNLAKYDGQQTTTLVNGVAFASKKPTLGTLKDSKLYSAEQYINKMPGNRAQTLTFNFMIGFLMVIILIVIAIFLYILTMQKLPNFGVLKAQGLPTSYLVKNTLLQAALLAVSGVLIALGLVLITAAILPAIVPIKIQITMILLSGLAIIGMAMLGALIPVREIIKLDPYQIIGG</sequence>
<evidence type="ECO:0000256" key="8">
    <source>
        <dbReference type="ARBA" id="ARBA00022989"/>
    </source>
</evidence>
<evidence type="ECO:0000256" key="4">
    <source>
        <dbReference type="ARBA" id="ARBA00016962"/>
    </source>
</evidence>
<keyword evidence="6" id="KW-1003">Cell membrane</keyword>
<feature type="transmembrane region" description="Helical" evidence="11">
    <location>
        <begin position="320"/>
        <end position="340"/>
    </location>
</feature>
<evidence type="ECO:0000256" key="9">
    <source>
        <dbReference type="ARBA" id="ARBA00023136"/>
    </source>
</evidence>
<keyword evidence="8 11" id="KW-1133">Transmembrane helix</keyword>
<dbReference type="PANTHER" id="PTHR43738:SF1">
    <property type="entry name" value="HEMIN TRANSPORT SYSTEM PERMEASE PROTEIN HRTB-RELATED"/>
    <property type="match status" value="1"/>
</dbReference>
<evidence type="ECO:0000313" key="14">
    <source>
        <dbReference type="Proteomes" id="UP001057481"/>
    </source>
</evidence>
<evidence type="ECO:0000259" key="12">
    <source>
        <dbReference type="Pfam" id="PF02687"/>
    </source>
</evidence>
<feature type="transmembrane region" description="Helical" evidence="11">
    <location>
        <begin position="233"/>
        <end position="257"/>
    </location>
</feature>
<organism evidence="13 14">
    <name type="scientific">Periweissella beninensis</name>
    <dbReference type="NCBI Taxonomy" id="504936"/>
    <lineage>
        <taxon>Bacteria</taxon>
        <taxon>Bacillati</taxon>
        <taxon>Bacillota</taxon>
        <taxon>Bacilli</taxon>
        <taxon>Lactobacillales</taxon>
        <taxon>Lactobacillaceae</taxon>
        <taxon>Periweissella</taxon>
    </lineage>
</organism>
<evidence type="ECO:0000256" key="3">
    <source>
        <dbReference type="ARBA" id="ARBA00011131"/>
    </source>
</evidence>
<dbReference type="RefSeq" id="WP_205144213.1">
    <property type="nucleotide sequence ID" value="NZ_JAFBDN010000025.1"/>
</dbReference>
<dbReference type="InterPro" id="IPR003838">
    <property type="entry name" value="ABC3_permease_C"/>
</dbReference>